<dbReference type="Proteomes" id="UP000001494">
    <property type="component" value="Chromosome"/>
</dbReference>
<dbReference type="EMBL" id="CP002850">
    <property type="protein sequence ID" value="AEH62692.1"/>
    <property type="molecule type" value="Genomic_DNA"/>
</dbReference>
<protein>
    <submittedName>
        <fullName evidence="3">PepSY-associated TM helix domain protein</fullName>
    </submittedName>
</protein>
<evidence type="ECO:0000256" key="1">
    <source>
        <dbReference type="SAM" id="MobiDB-lite"/>
    </source>
</evidence>
<evidence type="ECO:0000313" key="4">
    <source>
        <dbReference type="Proteomes" id="UP000001494"/>
    </source>
</evidence>
<evidence type="ECO:0000256" key="2">
    <source>
        <dbReference type="SAM" id="Phobius"/>
    </source>
</evidence>
<organism evidence="3 4">
    <name type="scientific">Zymomonas mobilis subsp. mobilis (strain ATCC 10988 / DSM 424 / LMG 404 / NCIMB 8938 / NRRL B-806 / ZM1)</name>
    <dbReference type="NCBI Taxonomy" id="555217"/>
    <lineage>
        <taxon>Bacteria</taxon>
        <taxon>Pseudomonadati</taxon>
        <taxon>Pseudomonadota</taxon>
        <taxon>Alphaproteobacteria</taxon>
        <taxon>Sphingomonadales</taxon>
        <taxon>Zymomonadaceae</taxon>
        <taxon>Zymomonas</taxon>
    </lineage>
</organism>
<dbReference type="PANTHER" id="PTHR40115:SF1">
    <property type="entry name" value="INNER MEMBRANE PROTEIN WITH PEPSY TM HELIX"/>
    <property type="match status" value="1"/>
</dbReference>
<accession>A0A0H3G1L0</accession>
<feature type="transmembrane region" description="Helical" evidence="2">
    <location>
        <begin position="38"/>
        <end position="61"/>
    </location>
</feature>
<feature type="transmembrane region" description="Helical" evidence="2">
    <location>
        <begin position="196"/>
        <end position="217"/>
    </location>
</feature>
<keyword evidence="2" id="KW-0812">Transmembrane</keyword>
<gene>
    <name evidence="3" type="ordered locus">Zmob_0855</name>
</gene>
<evidence type="ECO:0000313" key="3">
    <source>
        <dbReference type="EMBL" id="AEH62692.1"/>
    </source>
</evidence>
<dbReference type="HOGENOM" id="CLU_114004_0_0_5"/>
<dbReference type="KEGG" id="zmm:Zmob_0855"/>
<name>A0A0H3G1L0_ZYMMA</name>
<dbReference type="Pfam" id="PF16357">
    <property type="entry name" value="PepSY_TM_like_2"/>
    <property type="match status" value="1"/>
</dbReference>
<feature type="transmembrane region" description="Helical" evidence="2">
    <location>
        <begin position="229"/>
        <end position="247"/>
    </location>
</feature>
<sequence length="250" mass="28328">MHPFSSVNNSVPEPAPQSANSRKNVTSFHTIVKKQVRLWHWVSAAIFCVTMLLFSVTGFMMNHGHDIFAPHLTTTEKQFELPQDLLPALQQPLKKAEEKSVKVKEGGFDWGQLASQEVSQPLPENVVQWLKSQHLPAKKQAFWTDKFVYFVTPKLGMRDRLLIERDNGHVHYEHTSRGWIGFIDDLHRGGHVGTGWPLFIDVFAIACIIFSISGIWLLQIHARKRPSTWPLVALGLAVPIVIILVALHSH</sequence>
<dbReference type="AlphaFoldDB" id="A0A0H3G1L0"/>
<dbReference type="InterPro" id="IPR032307">
    <property type="entry name" value="PepSY_TM-like_2"/>
</dbReference>
<reference evidence="3 4" key="1">
    <citation type="journal article" date="2011" name="J. Bacteriol.">
        <title>Genome sequence of the ethanol-producing Zymomonas mobilis subsp. mobilis lectotype strain ATCC 10988.</title>
        <authorList>
            <person name="Pappas K.M."/>
            <person name="Kouvelis V.N."/>
            <person name="Saunders E."/>
            <person name="Brettin T.S."/>
            <person name="Bruce D."/>
            <person name="Detter C."/>
            <person name="Balakireva M."/>
            <person name="Han C.S."/>
            <person name="Savvakis G."/>
            <person name="Kyrpides N.C."/>
            <person name="Typas M.A."/>
        </authorList>
    </citation>
    <scope>NUCLEOTIDE SEQUENCE [LARGE SCALE GENOMIC DNA]</scope>
    <source>
        <strain evidence="4">ATCC 10988 / DSM 424 / CCUG 17860 / LMG 404 / NCIMB 8938 / NRRL B-806 / ZM1</strain>
    </source>
</reference>
<proteinExistence type="predicted"/>
<dbReference type="OrthoDB" id="27171at2"/>
<feature type="region of interest" description="Disordered" evidence="1">
    <location>
        <begin position="1"/>
        <end position="24"/>
    </location>
</feature>
<keyword evidence="2" id="KW-0472">Membrane</keyword>
<dbReference type="PANTHER" id="PTHR40115">
    <property type="entry name" value="INNER MEMBRANE PROTEIN WITH PEPSY TM HELIX"/>
    <property type="match status" value="1"/>
</dbReference>
<dbReference type="eggNOG" id="COG3295">
    <property type="taxonomic scope" value="Bacteria"/>
</dbReference>
<dbReference type="RefSeq" id="WP_014500748.1">
    <property type="nucleotide sequence ID" value="NC_017262.1"/>
</dbReference>
<keyword evidence="2" id="KW-1133">Transmembrane helix</keyword>